<evidence type="ECO:0000256" key="3">
    <source>
        <dbReference type="ARBA" id="ARBA00022448"/>
    </source>
</evidence>
<keyword evidence="4" id="KW-0408">Iron</keyword>
<keyword evidence="9" id="KW-1185">Reference proteome</keyword>
<accession>A0A8F6YAX4</accession>
<dbReference type="CDD" id="cd01140">
    <property type="entry name" value="FatB"/>
    <property type="match status" value="1"/>
</dbReference>
<evidence type="ECO:0000256" key="1">
    <source>
        <dbReference type="ARBA" id="ARBA00004196"/>
    </source>
</evidence>
<dbReference type="Pfam" id="PF01497">
    <property type="entry name" value="Peripla_BP_2"/>
    <property type="match status" value="1"/>
</dbReference>
<sequence>MTLRIPTTLACIALATTAASAEEVSVDTYLGEARVATAPATIAVLDAAAIDTISALGVTVDAVPAMPALAHLTEAMADAARVGSLFEPDFEALAVLNPDLIIAGGRSSRQVEPLSEIAPTLDMTIWGGDMVNQAQARLSAYGAIFEREALAAELSEALLTRVEEAAAAVEGQGNALILLTNGGNVSAYGDDSRFGWLHTALDLPEAYPDLTAETHGESVSFEFIAEVDPDWILVIDRAAAIGQDGEAAAATLDNALVASTTAAEEDQIIYLSSGPLYLAGGGVQSMMLTLDEIIAGFGE</sequence>
<comment type="similarity">
    <text evidence="2">Belongs to the bacterial solute-binding protein 8 family.</text>
</comment>
<dbReference type="InterPro" id="IPR002491">
    <property type="entry name" value="ABC_transptr_periplasmic_BD"/>
</dbReference>
<feature type="domain" description="Fe/B12 periplasmic-binding" evidence="7">
    <location>
        <begin position="41"/>
        <end position="299"/>
    </location>
</feature>
<reference evidence="8 9" key="1">
    <citation type="submission" date="2021-07" db="EMBL/GenBank/DDBJ databases">
        <title>A novel Jannaschia species isolated from marine dinoflagellate Ceratoperidinium margalefii.</title>
        <authorList>
            <person name="Jiang Y."/>
            <person name="Li Z."/>
        </authorList>
    </citation>
    <scope>NUCLEOTIDE SEQUENCE [LARGE SCALE GENOMIC DNA]</scope>
    <source>
        <strain evidence="8 9">J12C1-MA-4</strain>
    </source>
</reference>
<dbReference type="AlphaFoldDB" id="A0A8F6YAX4"/>
<keyword evidence="3" id="KW-0813">Transport</keyword>
<dbReference type="RefSeq" id="WP_219002161.1">
    <property type="nucleotide sequence ID" value="NZ_CP079194.1"/>
</dbReference>
<evidence type="ECO:0000256" key="2">
    <source>
        <dbReference type="ARBA" id="ARBA00008814"/>
    </source>
</evidence>
<keyword evidence="5 6" id="KW-0732">Signal</keyword>
<evidence type="ECO:0000256" key="6">
    <source>
        <dbReference type="SAM" id="SignalP"/>
    </source>
</evidence>
<keyword evidence="4" id="KW-0406">Ion transport</keyword>
<dbReference type="KEGG" id="gce:KYE46_16430"/>
<dbReference type="InterPro" id="IPR051313">
    <property type="entry name" value="Bact_iron-sidero_bind"/>
</dbReference>
<protein>
    <submittedName>
        <fullName evidence="8">Siderophore ABC transporter substrate-binding protein</fullName>
    </submittedName>
</protein>
<dbReference type="EMBL" id="CP079194">
    <property type="protein sequence ID" value="QXT39486.1"/>
    <property type="molecule type" value="Genomic_DNA"/>
</dbReference>
<evidence type="ECO:0000313" key="8">
    <source>
        <dbReference type="EMBL" id="QXT39486.1"/>
    </source>
</evidence>
<dbReference type="InterPro" id="IPR033870">
    <property type="entry name" value="FatB"/>
</dbReference>
<dbReference type="GO" id="GO:0030288">
    <property type="term" value="C:outer membrane-bounded periplasmic space"/>
    <property type="evidence" value="ECO:0007669"/>
    <property type="project" value="TreeGrafter"/>
</dbReference>
<evidence type="ECO:0000259" key="7">
    <source>
        <dbReference type="PROSITE" id="PS50983"/>
    </source>
</evidence>
<comment type="subcellular location">
    <subcellularLocation>
        <location evidence="1">Cell envelope</location>
    </subcellularLocation>
</comment>
<dbReference type="Proteomes" id="UP000825009">
    <property type="component" value="Chromosome"/>
</dbReference>
<dbReference type="GO" id="GO:1901678">
    <property type="term" value="P:iron coordination entity transport"/>
    <property type="evidence" value="ECO:0007669"/>
    <property type="project" value="UniProtKB-ARBA"/>
</dbReference>
<dbReference type="PANTHER" id="PTHR30532:SF28">
    <property type="entry name" value="PETROBACTIN-BINDING PROTEIN YCLQ"/>
    <property type="match status" value="1"/>
</dbReference>
<dbReference type="PANTHER" id="PTHR30532">
    <property type="entry name" value="IRON III DICITRATE-BINDING PERIPLASMIC PROTEIN"/>
    <property type="match status" value="1"/>
</dbReference>
<evidence type="ECO:0000313" key="9">
    <source>
        <dbReference type="Proteomes" id="UP000825009"/>
    </source>
</evidence>
<feature type="chain" id="PRO_5034096701" evidence="6">
    <location>
        <begin position="22"/>
        <end position="299"/>
    </location>
</feature>
<proteinExistence type="inferred from homology"/>
<keyword evidence="4" id="KW-0410">Iron transport</keyword>
<dbReference type="PROSITE" id="PS50983">
    <property type="entry name" value="FE_B12_PBP"/>
    <property type="match status" value="1"/>
</dbReference>
<evidence type="ECO:0000256" key="5">
    <source>
        <dbReference type="ARBA" id="ARBA00022729"/>
    </source>
</evidence>
<gene>
    <name evidence="8" type="ORF">KYE46_16430</name>
</gene>
<name>A0A8F6YAX4_9RHOB</name>
<evidence type="ECO:0000256" key="4">
    <source>
        <dbReference type="ARBA" id="ARBA00022496"/>
    </source>
</evidence>
<organism evidence="8 9">
    <name type="scientific">Gymnodinialimonas ceratoperidinii</name>
    <dbReference type="NCBI Taxonomy" id="2856823"/>
    <lineage>
        <taxon>Bacteria</taxon>
        <taxon>Pseudomonadati</taxon>
        <taxon>Pseudomonadota</taxon>
        <taxon>Alphaproteobacteria</taxon>
        <taxon>Rhodobacterales</taxon>
        <taxon>Paracoccaceae</taxon>
        <taxon>Gymnodinialimonas</taxon>
    </lineage>
</organism>
<feature type="signal peptide" evidence="6">
    <location>
        <begin position="1"/>
        <end position="21"/>
    </location>
</feature>